<evidence type="ECO:0000256" key="1">
    <source>
        <dbReference type="ARBA" id="ARBA00022801"/>
    </source>
</evidence>
<comment type="caution">
    <text evidence="4">The sequence shown here is derived from an EMBL/GenBank/DDBJ whole genome shotgun (WGS) entry which is preliminary data.</text>
</comment>
<reference evidence="4 5" key="1">
    <citation type="submission" date="2024-06" db="EMBL/GenBank/DDBJ databases">
        <authorList>
            <person name="Kaempfer P."/>
            <person name="Viver T."/>
        </authorList>
    </citation>
    <scope>NUCLEOTIDE SEQUENCE [LARGE SCALE GENOMIC DNA]</scope>
    <source>
        <strain evidence="4 5">ST-64</strain>
    </source>
</reference>
<evidence type="ECO:0000259" key="3">
    <source>
        <dbReference type="Pfam" id="PF00326"/>
    </source>
</evidence>
<dbReference type="Pfam" id="PF00326">
    <property type="entry name" value="Peptidase_S9"/>
    <property type="match status" value="1"/>
</dbReference>
<dbReference type="Gene3D" id="3.40.50.1820">
    <property type="entry name" value="alpha/beta hydrolase"/>
    <property type="match status" value="1"/>
</dbReference>
<dbReference type="RefSeq" id="WP_408077018.1">
    <property type="nucleotide sequence ID" value="NZ_JBELQC010000001.1"/>
</dbReference>
<dbReference type="EMBL" id="JBELQC010000001">
    <property type="protein sequence ID" value="MFL9840063.1"/>
    <property type="molecule type" value="Genomic_DNA"/>
</dbReference>
<name>A0ABW8YLP7_9SPHN</name>
<sequence length="646" mass="70720">MLKNLMVSLAVLASAPVAAQTFDAAAVFGSRESVEQASLSPDGTKLAYLGPGDGQASVIYVVKLGDGAAAKPILRTNGQPDRVSGCSWTSNTRLLCDVYGISRYEGDIVYASRMVALDEDASNVKVLQQRRRGNMALEVSLGDGNVIDYNPGEPGQVLIMRYQVQENTAGTMLAQRGGTIVERLDTTTMRTRIVEAARKNVSEYITDGNGNVRVQGRNDVNSDGFDTGVTRYFYRKKDSGEWLVMSVVDADGAQFNPYGVDPDKDIAYGLKKVNGRMAAFSYALDGTGTETAIYADPRFDVGGFKRVGRNRRIIGVGSEGGVRYFDPALEKMLKALGGALKGYTINVIDSSEDMQKLLILAASDTDPGRYYLFDRKAANLNELMLARPRLEKVALAQMKSIEYRATDGTMVPGYLTLPPGSTGKGLPAIVLPHGGPEARDHWGFDWLVQYFANQGFAVLQPNFRGSTGYGDAWFNRNGFQDWKIAIGDVTDAGKYLVREGIADPNRLVAFGWSYGGYAALQSAVVEPTLFKRVVAVAPLTDMERWKKERVGWSDYQLTVKRVGTGKHVVEGSPAQQAARIQVPVLMFHGDLDRNVSVEQAKFMHERLKAADKQSELVLYEGLDHYLEDGEARGDMLRRSGAFLKLP</sequence>
<keyword evidence="2" id="KW-0732">Signal</keyword>
<dbReference type="GO" id="GO:0016787">
    <property type="term" value="F:hydrolase activity"/>
    <property type="evidence" value="ECO:0007669"/>
    <property type="project" value="UniProtKB-KW"/>
</dbReference>
<dbReference type="InterPro" id="IPR029058">
    <property type="entry name" value="AB_hydrolase_fold"/>
</dbReference>
<gene>
    <name evidence="4" type="ORF">ABS767_03725</name>
</gene>
<proteinExistence type="predicted"/>
<feature type="signal peptide" evidence="2">
    <location>
        <begin position="1"/>
        <end position="19"/>
    </location>
</feature>
<dbReference type="InterPro" id="IPR001375">
    <property type="entry name" value="Peptidase_S9_cat"/>
</dbReference>
<dbReference type="SUPFAM" id="SSF82171">
    <property type="entry name" value="DPP6 N-terminal domain-like"/>
    <property type="match status" value="1"/>
</dbReference>
<feature type="chain" id="PRO_5045223886" evidence="2">
    <location>
        <begin position="20"/>
        <end position="646"/>
    </location>
</feature>
<organism evidence="4 5">
    <name type="scientific">Sphingomonas plantiphila</name>
    <dbReference type="NCBI Taxonomy" id="3163295"/>
    <lineage>
        <taxon>Bacteria</taxon>
        <taxon>Pseudomonadati</taxon>
        <taxon>Pseudomonadota</taxon>
        <taxon>Alphaproteobacteria</taxon>
        <taxon>Sphingomonadales</taxon>
        <taxon>Sphingomonadaceae</taxon>
        <taxon>Sphingomonas</taxon>
    </lineage>
</organism>
<evidence type="ECO:0000313" key="4">
    <source>
        <dbReference type="EMBL" id="MFL9840063.1"/>
    </source>
</evidence>
<evidence type="ECO:0000313" key="5">
    <source>
        <dbReference type="Proteomes" id="UP001629244"/>
    </source>
</evidence>
<dbReference type="PANTHER" id="PTHR42776">
    <property type="entry name" value="SERINE PEPTIDASE S9 FAMILY MEMBER"/>
    <property type="match status" value="1"/>
</dbReference>
<protein>
    <submittedName>
        <fullName evidence="4">Alpha/beta fold hydrolase</fullName>
    </submittedName>
</protein>
<dbReference type="SUPFAM" id="SSF53474">
    <property type="entry name" value="alpha/beta-Hydrolases"/>
    <property type="match status" value="1"/>
</dbReference>
<feature type="domain" description="Peptidase S9 prolyl oligopeptidase catalytic" evidence="3">
    <location>
        <begin position="442"/>
        <end position="644"/>
    </location>
</feature>
<keyword evidence="5" id="KW-1185">Reference proteome</keyword>
<keyword evidence="1 4" id="KW-0378">Hydrolase</keyword>
<accession>A0ABW8YLP7</accession>
<evidence type="ECO:0000256" key="2">
    <source>
        <dbReference type="SAM" id="SignalP"/>
    </source>
</evidence>
<dbReference type="Proteomes" id="UP001629244">
    <property type="component" value="Unassembled WGS sequence"/>
</dbReference>
<dbReference type="PANTHER" id="PTHR42776:SF27">
    <property type="entry name" value="DIPEPTIDYL PEPTIDASE FAMILY MEMBER 6"/>
    <property type="match status" value="1"/>
</dbReference>